<feature type="domain" description="HTH araC/xylS-type" evidence="4">
    <location>
        <begin position="200"/>
        <end position="304"/>
    </location>
</feature>
<evidence type="ECO:0000313" key="6">
    <source>
        <dbReference type="Proteomes" id="UP000280066"/>
    </source>
</evidence>
<dbReference type="Gene3D" id="1.10.10.60">
    <property type="entry name" value="Homeodomain-like"/>
    <property type="match status" value="1"/>
</dbReference>
<keyword evidence="2" id="KW-0238">DNA-binding</keyword>
<keyword evidence="1" id="KW-0805">Transcription regulation</keyword>
<dbReference type="PROSITE" id="PS01124">
    <property type="entry name" value="HTH_ARAC_FAMILY_2"/>
    <property type="match status" value="1"/>
</dbReference>
<dbReference type="SUPFAM" id="SSF46689">
    <property type="entry name" value="Homeodomain-like"/>
    <property type="match status" value="1"/>
</dbReference>
<dbReference type="Proteomes" id="UP000280066">
    <property type="component" value="Unassembled WGS sequence"/>
</dbReference>
<evidence type="ECO:0000259" key="4">
    <source>
        <dbReference type="PROSITE" id="PS01124"/>
    </source>
</evidence>
<evidence type="ECO:0000256" key="1">
    <source>
        <dbReference type="ARBA" id="ARBA00023015"/>
    </source>
</evidence>
<gene>
    <name evidence="5" type="ORF">EI290_14060</name>
</gene>
<comment type="caution">
    <text evidence="5">The sequence shown here is derived from an EMBL/GenBank/DDBJ whole genome shotgun (WGS) entry which is preliminary data.</text>
</comment>
<dbReference type="InterPro" id="IPR020449">
    <property type="entry name" value="Tscrpt_reg_AraC-type_HTH"/>
</dbReference>
<sequence>MNTSALEKLYAKFVPVAGSGLPADTRREIGHFDVFNLENRRPGHSYQPPMPFDRQRFYKVSLIHGHSRIEYTDHAIDIQGSTLFLATPHVPYRWVPQTATPTGYFCIFTDEFLLPAKGGMVLDELPVFQPDAYPVRAVTAEQAAAVEAIFRKMAQELASDYAYKYDLLRAYLLELLHFTQKLQPAAERVPTHSAATRIATRFTELLEQQFPLHGTPVRRLRTAKEYADALAMHINHLNRALKETTGHTTTELLGQRTAQEAKLLLKQSDRGIAEIADQLGFTDVAHFCTFFKRQTGLTPGKYRG</sequence>
<dbReference type="AlphaFoldDB" id="A0A3R9M681"/>
<evidence type="ECO:0000256" key="2">
    <source>
        <dbReference type="ARBA" id="ARBA00023125"/>
    </source>
</evidence>
<accession>A0A3R9M681</accession>
<dbReference type="PANTHER" id="PTHR43280:SF32">
    <property type="entry name" value="TRANSCRIPTIONAL REGULATORY PROTEIN"/>
    <property type="match status" value="1"/>
</dbReference>
<dbReference type="InterPro" id="IPR018060">
    <property type="entry name" value="HTH_AraC"/>
</dbReference>
<dbReference type="InterPro" id="IPR009057">
    <property type="entry name" value="Homeodomain-like_sf"/>
</dbReference>
<keyword evidence="3" id="KW-0804">Transcription</keyword>
<protein>
    <submittedName>
        <fullName evidence="5">AraC family transcriptional regulator</fullName>
    </submittedName>
</protein>
<dbReference type="OrthoDB" id="629200at2"/>
<dbReference type="SMART" id="SM00342">
    <property type="entry name" value="HTH_ARAC"/>
    <property type="match status" value="1"/>
</dbReference>
<dbReference type="PANTHER" id="PTHR43280">
    <property type="entry name" value="ARAC-FAMILY TRANSCRIPTIONAL REGULATOR"/>
    <property type="match status" value="1"/>
</dbReference>
<name>A0A3R9M681_9BACT</name>
<dbReference type="PRINTS" id="PR00032">
    <property type="entry name" value="HTHARAC"/>
</dbReference>
<dbReference type="RefSeq" id="WP_125431562.1">
    <property type="nucleotide sequence ID" value="NZ_RWIS01000009.1"/>
</dbReference>
<dbReference type="Pfam" id="PF12833">
    <property type="entry name" value="HTH_18"/>
    <property type="match status" value="1"/>
</dbReference>
<dbReference type="GO" id="GO:0003700">
    <property type="term" value="F:DNA-binding transcription factor activity"/>
    <property type="evidence" value="ECO:0007669"/>
    <property type="project" value="InterPro"/>
</dbReference>
<organism evidence="5 6">
    <name type="scientific">Hymenobacter metallilatus</name>
    <dbReference type="NCBI Taxonomy" id="2493666"/>
    <lineage>
        <taxon>Bacteria</taxon>
        <taxon>Pseudomonadati</taxon>
        <taxon>Bacteroidota</taxon>
        <taxon>Cytophagia</taxon>
        <taxon>Cytophagales</taxon>
        <taxon>Hymenobacteraceae</taxon>
        <taxon>Hymenobacter</taxon>
    </lineage>
</organism>
<evidence type="ECO:0000313" key="5">
    <source>
        <dbReference type="EMBL" id="RSK31141.1"/>
    </source>
</evidence>
<dbReference type="GO" id="GO:0043565">
    <property type="term" value="F:sequence-specific DNA binding"/>
    <property type="evidence" value="ECO:0007669"/>
    <property type="project" value="InterPro"/>
</dbReference>
<reference evidence="5 6" key="1">
    <citation type="submission" date="2018-12" db="EMBL/GenBank/DDBJ databases">
        <authorList>
            <person name="Feng G."/>
            <person name="Zhu H."/>
        </authorList>
    </citation>
    <scope>NUCLEOTIDE SEQUENCE [LARGE SCALE GENOMIC DNA]</scope>
    <source>
        <strain evidence="5 6">9PBR-2</strain>
    </source>
</reference>
<dbReference type="EMBL" id="RWIS01000009">
    <property type="protein sequence ID" value="RSK31141.1"/>
    <property type="molecule type" value="Genomic_DNA"/>
</dbReference>
<proteinExistence type="predicted"/>
<dbReference type="InterPro" id="IPR037923">
    <property type="entry name" value="HTH-like"/>
</dbReference>
<evidence type="ECO:0000256" key="3">
    <source>
        <dbReference type="ARBA" id="ARBA00023163"/>
    </source>
</evidence>
<dbReference type="SUPFAM" id="SSF51215">
    <property type="entry name" value="Regulatory protein AraC"/>
    <property type="match status" value="1"/>
</dbReference>
<keyword evidence="6" id="KW-1185">Reference proteome</keyword>